<reference evidence="2 3" key="2">
    <citation type="submission" date="2018-11" db="EMBL/GenBank/DDBJ databases">
        <authorList>
            <consortium name="Pathogen Informatics"/>
        </authorList>
    </citation>
    <scope>NUCLEOTIDE SEQUENCE [LARGE SCALE GENOMIC DNA]</scope>
</reference>
<dbReference type="EMBL" id="UZAJ01015923">
    <property type="protein sequence ID" value="VDO74831.1"/>
    <property type="molecule type" value="Genomic_DNA"/>
</dbReference>
<organism evidence="4">
    <name type="scientific">Onchocerca flexuosa</name>
    <dbReference type="NCBI Taxonomy" id="387005"/>
    <lineage>
        <taxon>Eukaryota</taxon>
        <taxon>Metazoa</taxon>
        <taxon>Ecdysozoa</taxon>
        <taxon>Nematoda</taxon>
        <taxon>Chromadorea</taxon>
        <taxon>Rhabditida</taxon>
        <taxon>Spirurina</taxon>
        <taxon>Spiruromorpha</taxon>
        <taxon>Filarioidea</taxon>
        <taxon>Onchocercidae</taxon>
        <taxon>Onchocerca</taxon>
    </lineage>
</organism>
<reference evidence="4" key="1">
    <citation type="submission" date="2016-06" db="UniProtKB">
        <authorList>
            <consortium name="WormBaseParasite"/>
        </authorList>
    </citation>
    <scope>IDENTIFICATION</scope>
</reference>
<evidence type="ECO:0000313" key="4">
    <source>
        <dbReference type="WBParaSite" id="OFLC_0001121601-mRNA-1"/>
    </source>
</evidence>
<accession>A0A183HUQ4</accession>
<keyword evidence="3" id="KW-1185">Reference proteome</keyword>
<dbReference type="WBParaSite" id="OFLC_0001121601-mRNA-1">
    <property type="protein sequence ID" value="OFLC_0001121601-mRNA-1"/>
    <property type="gene ID" value="OFLC_0001121601"/>
</dbReference>
<evidence type="ECO:0000313" key="3">
    <source>
        <dbReference type="Proteomes" id="UP000267606"/>
    </source>
</evidence>
<dbReference type="Proteomes" id="UP000267606">
    <property type="component" value="Unassembled WGS sequence"/>
</dbReference>
<protein>
    <submittedName>
        <fullName evidence="2 4">Uncharacterized protein</fullName>
    </submittedName>
</protein>
<sequence length="107" mass="12281">MGTIEEGEKIDHHYVLSPTDIENRDMVKEKTNDELENSDDNRQSIDMPVLPLLTFDLVRLDNAVDRLLQASRIRLIMRELSGCIAKEAIEYRNDPSNSKSLLDILEP</sequence>
<gene>
    <name evidence="2" type="ORF">OFLC_LOCUS11216</name>
</gene>
<feature type="region of interest" description="Disordered" evidence="1">
    <location>
        <begin position="20"/>
        <end position="43"/>
    </location>
</feature>
<dbReference type="STRING" id="387005.A0A183HUQ4"/>
<dbReference type="AlphaFoldDB" id="A0A183HUQ4"/>
<evidence type="ECO:0000313" key="2">
    <source>
        <dbReference type="EMBL" id="VDO74831.1"/>
    </source>
</evidence>
<evidence type="ECO:0000256" key="1">
    <source>
        <dbReference type="SAM" id="MobiDB-lite"/>
    </source>
</evidence>
<name>A0A183HUQ4_9BILA</name>
<feature type="compositionally biased region" description="Basic and acidic residues" evidence="1">
    <location>
        <begin position="21"/>
        <end position="43"/>
    </location>
</feature>
<proteinExistence type="predicted"/>